<organism evidence="2 4">
    <name type="scientific">Trichococcus flocculiformis</name>
    <dbReference type="NCBI Taxonomy" id="82803"/>
    <lineage>
        <taxon>Bacteria</taxon>
        <taxon>Bacillati</taxon>
        <taxon>Bacillota</taxon>
        <taxon>Bacilli</taxon>
        <taxon>Lactobacillales</taxon>
        <taxon>Carnobacteriaceae</taxon>
        <taxon>Trichococcus</taxon>
    </lineage>
</organism>
<evidence type="ECO:0000313" key="2">
    <source>
        <dbReference type="EMBL" id="SFI18145.1"/>
    </source>
</evidence>
<gene>
    <name evidence="2" type="ORF">SAMN04488507_10675</name>
    <name evidence="1" type="ORF">TFLO_2840</name>
</gene>
<evidence type="ECO:0000313" key="1">
    <source>
        <dbReference type="EMBL" id="CZR03560.1"/>
    </source>
</evidence>
<accession>A0AB38BLF7</accession>
<protein>
    <recommendedName>
        <fullName evidence="5">Nucleotide-diphospho-sugar transferases</fullName>
    </recommendedName>
</protein>
<reference evidence="2 4" key="2">
    <citation type="submission" date="2016-10" db="EMBL/GenBank/DDBJ databases">
        <authorList>
            <person name="Varghese N."/>
            <person name="Submissions S."/>
        </authorList>
    </citation>
    <scope>NUCLEOTIDE SEQUENCE [LARGE SCALE GENOMIC DNA]</scope>
    <source>
        <strain evidence="2 4">DSM 2094</strain>
    </source>
</reference>
<evidence type="ECO:0000313" key="3">
    <source>
        <dbReference type="Proteomes" id="UP000195947"/>
    </source>
</evidence>
<sequence length="359" mass="41669">MRYILCQPAIKRFEWELEVCITRLKKLGITDIVLLFAQWDSYIPKKFEETYGVEVHVYSDADRERTYIPSVKPFLWMKYLEEDKTREQGSYFYIDSDVLFREIPELTPTEDTWHASDCSGYIGLDYIDGKGEGLLERMCEVIGIDTALIRKHRPVGGAQWIIKNPSFAYWKKVYEDSVKLYKFLSDVESEYIGRNGAGYVPIQKWTAEMWAQLWNVYHFGKTAEVDRQLDFCWPNDPISRYQGTKIFHNAGVVDSNQGLFFKGKYVESSPLSKDLSFVDKNKASYEYVKAIQEVNQVAKYRVIESFGDLQDNGKPYKAGDGYPRPANKKVSKERIEELSTIKNVAGRPFIEKVSEEKGE</sequence>
<name>A0AB38BLF7_9LACT</name>
<dbReference type="Proteomes" id="UP000199686">
    <property type="component" value="Unassembled WGS sequence"/>
</dbReference>
<dbReference type="EMBL" id="FOQC01000067">
    <property type="protein sequence ID" value="SFI18145.1"/>
    <property type="molecule type" value="Genomic_DNA"/>
</dbReference>
<reference evidence="1 3" key="1">
    <citation type="submission" date="2016-02" db="EMBL/GenBank/DDBJ databases">
        <authorList>
            <person name="Strepis N."/>
        </authorList>
    </citation>
    <scope>NUCLEOTIDE SEQUENCE [LARGE SCALE GENOMIC DNA]</scope>
    <source>
        <strain evidence="1">Trichococcus flocculiformis</strain>
    </source>
</reference>
<dbReference type="EMBL" id="FJMZ01000052">
    <property type="protein sequence ID" value="CZR03560.1"/>
    <property type="molecule type" value="Genomic_DNA"/>
</dbReference>
<evidence type="ECO:0000313" key="4">
    <source>
        <dbReference type="Proteomes" id="UP000199686"/>
    </source>
</evidence>
<keyword evidence="3" id="KW-1185">Reference proteome</keyword>
<proteinExistence type="predicted"/>
<dbReference type="Proteomes" id="UP000195947">
    <property type="component" value="Unassembled WGS sequence"/>
</dbReference>
<evidence type="ECO:0008006" key="5">
    <source>
        <dbReference type="Google" id="ProtNLM"/>
    </source>
</evidence>
<dbReference type="AlphaFoldDB" id="A0AB38BLF7"/>
<comment type="caution">
    <text evidence="2">The sequence shown here is derived from an EMBL/GenBank/DDBJ whole genome shotgun (WGS) entry which is preliminary data.</text>
</comment>